<protein>
    <submittedName>
        <fullName evidence="2">Uncharacterized protein</fullName>
    </submittedName>
</protein>
<organism evidence="2">
    <name type="scientific">uncultured Synechococcales cyanobacterium</name>
    <dbReference type="NCBI Taxonomy" id="1936017"/>
    <lineage>
        <taxon>Bacteria</taxon>
        <taxon>Bacillati</taxon>
        <taxon>Cyanobacteriota</taxon>
        <taxon>Cyanophyceae</taxon>
        <taxon>Synechococcales</taxon>
        <taxon>environmental samples</taxon>
    </lineage>
</organism>
<keyword evidence="1" id="KW-1133">Transmembrane helix</keyword>
<keyword evidence="1" id="KW-0472">Membrane</keyword>
<keyword evidence="1" id="KW-0812">Transmembrane</keyword>
<evidence type="ECO:0000313" key="2">
    <source>
        <dbReference type="EMBL" id="CAA9573922.1"/>
    </source>
</evidence>
<reference evidence="2" key="1">
    <citation type="submission" date="2020-02" db="EMBL/GenBank/DDBJ databases">
        <authorList>
            <person name="Meier V. D."/>
        </authorList>
    </citation>
    <scope>NUCLEOTIDE SEQUENCE</scope>
    <source>
        <strain evidence="2">AVDCRST_MAG81</strain>
    </source>
</reference>
<feature type="transmembrane region" description="Helical" evidence="1">
    <location>
        <begin position="35"/>
        <end position="55"/>
    </location>
</feature>
<name>A0A6J4VB25_9CYAN</name>
<sequence length="59" mass="6560">MAVRPRAAKSYFDGFKQCLLFDFSSPFAAMSLDKLLWLAMFLLLGLLASMLATALQQAE</sequence>
<dbReference type="AlphaFoldDB" id="A0A6J4VB25"/>
<gene>
    <name evidence="2" type="ORF">AVDCRST_MAG81-2008</name>
</gene>
<accession>A0A6J4VB25</accession>
<evidence type="ECO:0000256" key="1">
    <source>
        <dbReference type="SAM" id="Phobius"/>
    </source>
</evidence>
<proteinExistence type="predicted"/>
<dbReference type="EMBL" id="CADCWO010000107">
    <property type="protein sequence ID" value="CAA9573922.1"/>
    <property type="molecule type" value="Genomic_DNA"/>
</dbReference>